<accession>A0ABR2K4C7</accession>
<sequence>MLYERRQDDKKDPEKPMANINLPTNYKINSVSRAYPDVGQKLYKSLDVYESIKLNFGDIEKYTVINMIGSGRFSVVFRGTCENGAHCAIKTYRPIPIDFIKREIFFTDVVRNCPNTIQCFDLIQDPLTGSIAHVCEYIQTGRRKTEFQSFTLEDVRYYMYQLLRTLDACHSIGIMHRDVKPDNILFDRVNRQMRLIDWGLADIYFPKQQYSTGVGTLRYRSPELFLNYRYYDYSVDIWAAGITMGEMLIRYPFFDVKFQDELIYEVTNLLTTSALLEYAEKYGIEVTDSMLRCMPDYTFFEWSSLINQAKPEMRDPDASDLLRRMLIIDHQHRITAHEALQHKFFEKYTKEEAENQNKEKNDINDDEKDVFTIA</sequence>
<evidence type="ECO:0000256" key="9">
    <source>
        <dbReference type="PROSITE-ProRule" id="PRU10141"/>
    </source>
</evidence>
<dbReference type="PROSITE" id="PS50011">
    <property type="entry name" value="PROTEIN_KINASE_DOM"/>
    <property type="match status" value="1"/>
</dbReference>
<evidence type="ECO:0000256" key="11">
    <source>
        <dbReference type="SAM" id="MobiDB-lite"/>
    </source>
</evidence>
<organism evidence="13 14">
    <name type="scientific">Tritrichomonas musculus</name>
    <dbReference type="NCBI Taxonomy" id="1915356"/>
    <lineage>
        <taxon>Eukaryota</taxon>
        <taxon>Metamonada</taxon>
        <taxon>Parabasalia</taxon>
        <taxon>Tritrichomonadida</taxon>
        <taxon>Tritrichomonadidae</taxon>
        <taxon>Tritrichomonas</taxon>
    </lineage>
</organism>
<proteinExistence type="inferred from homology"/>
<protein>
    <recommendedName>
        <fullName evidence="1">non-specific serine/threonine protein kinase</fullName>
        <ecNumber evidence="1">2.7.11.1</ecNumber>
    </recommendedName>
</protein>
<comment type="catalytic activity">
    <reaction evidence="8">
        <text>L-seryl-[protein] + ATP = O-phospho-L-seryl-[protein] + ADP + H(+)</text>
        <dbReference type="Rhea" id="RHEA:17989"/>
        <dbReference type="Rhea" id="RHEA-COMP:9863"/>
        <dbReference type="Rhea" id="RHEA-COMP:11604"/>
        <dbReference type="ChEBI" id="CHEBI:15378"/>
        <dbReference type="ChEBI" id="CHEBI:29999"/>
        <dbReference type="ChEBI" id="CHEBI:30616"/>
        <dbReference type="ChEBI" id="CHEBI:83421"/>
        <dbReference type="ChEBI" id="CHEBI:456216"/>
        <dbReference type="EC" id="2.7.11.1"/>
    </reaction>
</comment>
<keyword evidence="2 10" id="KW-0723">Serine/threonine-protein kinase</keyword>
<dbReference type="PANTHER" id="PTHR24054">
    <property type="entry name" value="CASEIN KINASE II SUBUNIT ALPHA"/>
    <property type="match status" value="1"/>
</dbReference>
<dbReference type="Proteomes" id="UP001470230">
    <property type="component" value="Unassembled WGS sequence"/>
</dbReference>
<dbReference type="SMART" id="SM00220">
    <property type="entry name" value="S_TKc"/>
    <property type="match status" value="1"/>
</dbReference>
<evidence type="ECO:0000256" key="2">
    <source>
        <dbReference type="ARBA" id="ARBA00022527"/>
    </source>
</evidence>
<keyword evidence="5" id="KW-0418">Kinase</keyword>
<feature type="compositionally biased region" description="Basic and acidic residues" evidence="11">
    <location>
        <begin position="353"/>
        <end position="363"/>
    </location>
</feature>
<dbReference type="Gene3D" id="1.10.510.10">
    <property type="entry name" value="Transferase(Phosphotransferase) domain 1"/>
    <property type="match status" value="1"/>
</dbReference>
<dbReference type="EC" id="2.7.11.1" evidence="1"/>
<keyword evidence="3" id="KW-0808">Transferase</keyword>
<dbReference type="SUPFAM" id="SSF56112">
    <property type="entry name" value="Protein kinase-like (PK-like)"/>
    <property type="match status" value="1"/>
</dbReference>
<dbReference type="PROSITE" id="PS00107">
    <property type="entry name" value="PROTEIN_KINASE_ATP"/>
    <property type="match status" value="1"/>
</dbReference>
<evidence type="ECO:0000256" key="3">
    <source>
        <dbReference type="ARBA" id="ARBA00022679"/>
    </source>
</evidence>
<dbReference type="CDD" id="cd14132">
    <property type="entry name" value="STKc_CK2_alpha"/>
    <property type="match status" value="1"/>
</dbReference>
<evidence type="ECO:0000256" key="5">
    <source>
        <dbReference type="ARBA" id="ARBA00022777"/>
    </source>
</evidence>
<dbReference type="PANTHER" id="PTHR24054:SF0">
    <property type="entry name" value="CASEIN KINASE II SUBUNIT ALPHA"/>
    <property type="match status" value="1"/>
</dbReference>
<keyword evidence="6 9" id="KW-0067">ATP-binding</keyword>
<evidence type="ECO:0000259" key="12">
    <source>
        <dbReference type="PROSITE" id="PS50011"/>
    </source>
</evidence>
<keyword evidence="14" id="KW-1185">Reference proteome</keyword>
<dbReference type="InterPro" id="IPR017441">
    <property type="entry name" value="Protein_kinase_ATP_BS"/>
</dbReference>
<gene>
    <name evidence="13" type="ORF">M9Y10_041100</name>
</gene>
<evidence type="ECO:0000256" key="7">
    <source>
        <dbReference type="ARBA" id="ARBA00047899"/>
    </source>
</evidence>
<feature type="region of interest" description="Disordered" evidence="11">
    <location>
        <begin position="353"/>
        <end position="374"/>
    </location>
</feature>
<dbReference type="Gene3D" id="3.30.200.20">
    <property type="entry name" value="Phosphorylase Kinase, domain 1"/>
    <property type="match status" value="1"/>
</dbReference>
<keyword evidence="4 9" id="KW-0547">Nucleotide-binding</keyword>
<dbReference type="EMBL" id="JAPFFF010000007">
    <property type="protein sequence ID" value="KAK8885648.1"/>
    <property type="molecule type" value="Genomic_DNA"/>
</dbReference>
<evidence type="ECO:0000256" key="1">
    <source>
        <dbReference type="ARBA" id="ARBA00012513"/>
    </source>
</evidence>
<name>A0ABR2K4C7_9EUKA</name>
<evidence type="ECO:0000313" key="14">
    <source>
        <dbReference type="Proteomes" id="UP001470230"/>
    </source>
</evidence>
<evidence type="ECO:0000256" key="6">
    <source>
        <dbReference type="ARBA" id="ARBA00022840"/>
    </source>
</evidence>
<dbReference type="InterPro" id="IPR045216">
    <property type="entry name" value="CK2_alpha"/>
</dbReference>
<comment type="similarity">
    <text evidence="10">Belongs to the protein kinase superfamily.</text>
</comment>
<dbReference type="InterPro" id="IPR011009">
    <property type="entry name" value="Kinase-like_dom_sf"/>
</dbReference>
<feature type="binding site" evidence="9">
    <location>
        <position position="90"/>
    </location>
    <ligand>
        <name>ATP</name>
        <dbReference type="ChEBI" id="CHEBI:30616"/>
    </ligand>
</feature>
<dbReference type="Pfam" id="PF00069">
    <property type="entry name" value="Pkinase"/>
    <property type="match status" value="1"/>
</dbReference>
<evidence type="ECO:0000256" key="4">
    <source>
        <dbReference type="ARBA" id="ARBA00022741"/>
    </source>
</evidence>
<dbReference type="PROSITE" id="PS00108">
    <property type="entry name" value="PROTEIN_KINASE_ST"/>
    <property type="match status" value="1"/>
</dbReference>
<evidence type="ECO:0000313" key="13">
    <source>
        <dbReference type="EMBL" id="KAK8885648.1"/>
    </source>
</evidence>
<dbReference type="InterPro" id="IPR008271">
    <property type="entry name" value="Ser/Thr_kinase_AS"/>
</dbReference>
<dbReference type="InterPro" id="IPR000719">
    <property type="entry name" value="Prot_kinase_dom"/>
</dbReference>
<feature type="domain" description="Protein kinase" evidence="12">
    <location>
        <begin position="62"/>
        <end position="345"/>
    </location>
</feature>
<reference evidence="13 14" key="1">
    <citation type="submission" date="2024-04" db="EMBL/GenBank/DDBJ databases">
        <title>Tritrichomonas musculus Genome.</title>
        <authorList>
            <person name="Alves-Ferreira E."/>
            <person name="Grigg M."/>
            <person name="Lorenzi H."/>
            <person name="Galac M."/>
        </authorList>
    </citation>
    <scope>NUCLEOTIDE SEQUENCE [LARGE SCALE GENOMIC DNA]</scope>
    <source>
        <strain evidence="13 14">EAF2021</strain>
    </source>
</reference>
<evidence type="ECO:0000256" key="10">
    <source>
        <dbReference type="RuleBase" id="RU000304"/>
    </source>
</evidence>
<comment type="catalytic activity">
    <reaction evidence="7">
        <text>L-threonyl-[protein] + ATP = O-phospho-L-threonyl-[protein] + ADP + H(+)</text>
        <dbReference type="Rhea" id="RHEA:46608"/>
        <dbReference type="Rhea" id="RHEA-COMP:11060"/>
        <dbReference type="Rhea" id="RHEA-COMP:11605"/>
        <dbReference type="ChEBI" id="CHEBI:15378"/>
        <dbReference type="ChEBI" id="CHEBI:30013"/>
        <dbReference type="ChEBI" id="CHEBI:30616"/>
        <dbReference type="ChEBI" id="CHEBI:61977"/>
        <dbReference type="ChEBI" id="CHEBI:456216"/>
        <dbReference type="EC" id="2.7.11.1"/>
    </reaction>
</comment>
<evidence type="ECO:0000256" key="8">
    <source>
        <dbReference type="ARBA" id="ARBA00048679"/>
    </source>
</evidence>
<comment type="caution">
    <text evidence="13">The sequence shown here is derived from an EMBL/GenBank/DDBJ whole genome shotgun (WGS) entry which is preliminary data.</text>
</comment>